<reference evidence="1 3" key="1">
    <citation type="journal article" date="2011" name="Nature">
        <title>The Medicago genome provides insight into the evolution of rhizobial symbioses.</title>
        <authorList>
            <person name="Young N.D."/>
            <person name="Debelle F."/>
            <person name="Oldroyd G.E."/>
            <person name="Geurts R."/>
            <person name="Cannon S.B."/>
            <person name="Udvardi M.K."/>
            <person name="Benedito V.A."/>
            <person name="Mayer K.F."/>
            <person name="Gouzy J."/>
            <person name="Schoof H."/>
            <person name="Van de Peer Y."/>
            <person name="Proost S."/>
            <person name="Cook D.R."/>
            <person name="Meyers B.C."/>
            <person name="Spannagl M."/>
            <person name="Cheung F."/>
            <person name="De Mita S."/>
            <person name="Krishnakumar V."/>
            <person name="Gundlach H."/>
            <person name="Zhou S."/>
            <person name="Mudge J."/>
            <person name="Bharti A.K."/>
            <person name="Murray J.D."/>
            <person name="Naoumkina M.A."/>
            <person name="Rosen B."/>
            <person name="Silverstein K.A."/>
            <person name="Tang H."/>
            <person name="Rombauts S."/>
            <person name="Zhao P.X."/>
            <person name="Zhou P."/>
            <person name="Barbe V."/>
            <person name="Bardou P."/>
            <person name="Bechner M."/>
            <person name="Bellec A."/>
            <person name="Berger A."/>
            <person name="Berges H."/>
            <person name="Bidwell S."/>
            <person name="Bisseling T."/>
            <person name="Choisne N."/>
            <person name="Couloux A."/>
            <person name="Denny R."/>
            <person name="Deshpande S."/>
            <person name="Dai X."/>
            <person name="Doyle J.J."/>
            <person name="Dudez A.M."/>
            <person name="Farmer A.D."/>
            <person name="Fouteau S."/>
            <person name="Franken C."/>
            <person name="Gibelin C."/>
            <person name="Gish J."/>
            <person name="Goldstein S."/>
            <person name="Gonzalez A.J."/>
            <person name="Green P.J."/>
            <person name="Hallab A."/>
            <person name="Hartog M."/>
            <person name="Hua A."/>
            <person name="Humphray S.J."/>
            <person name="Jeong D.H."/>
            <person name="Jing Y."/>
            <person name="Jocker A."/>
            <person name="Kenton S.M."/>
            <person name="Kim D.J."/>
            <person name="Klee K."/>
            <person name="Lai H."/>
            <person name="Lang C."/>
            <person name="Lin S."/>
            <person name="Macmil S.L."/>
            <person name="Magdelenat G."/>
            <person name="Matthews L."/>
            <person name="McCorrison J."/>
            <person name="Monaghan E.L."/>
            <person name="Mun J.H."/>
            <person name="Najar F.Z."/>
            <person name="Nicholson C."/>
            <person name="Noirot C."/>
            <person name="O'Bleness M."/>
            <person name="Paule C.R."/>
            <person name="Poulain J."/>
            <person name="Prion F."/>
            <person name="Qin B."/>
            <person name="Qu C."/>
            <person name="Retzel E.F."/>
            <person name="Riddle C."/>
            <person name="Sallet E."/>
            <person name="Samain S."/>
            <person name="Samson N."/>
            <person name="Sanders I."/>
            <person name="Saurat O."/>
            <person name="Scarpelli C."/>
            <person name="Schiex T."/>
            <person name="Segurens B."/>
            <person name="Severin A.J."/>
            <person name="Sherrier D.J."/>
            <person name="Shi R."/>
            <person name="Sims S."/>
            <person name="Singer S.R."/>
            <person name="Sinharoy S."/>
            <person name="Sterck L."/>
            <person name="Viollet A."/>
            <person name="Wang B.B."/>
            <person name="Wang K."/>
            <person name="Wang M."/>
            <person name="Wang X."/>
            <person name="Warfsmann J."/>
            <person name="Weissenbach J."/>
            <person name="White D.D."/>
            <person name="White J.D."/>
            <person name="Wiley G.B."/>
            <person name="Wincker P."/>
            <person name="Xing Y."/>
            <person name="Yang L."/>
            <person name="Yao Z."/>
            <person name="Ying F."/>
            <person name="Zhai J."/>
            <person name="Zhou L."/>
            <person name="Zuber A."/>
            <person name="Denarie J."/>
            <person name="Dixon R.A."/>
            <person name="May G.D."/>
            <person name="Schwartz D.C."/>
            <person name="Rogers J."/>
            <person name="Quetier F."/>
            <person name="Town C.D."/>
            <person name="Roe B.A."/>
        </authorList>
    </citation>
    <scope>NUCLEOTIDE SEQUENCE [LARGE SCALE GENOMIC DNA]</scope>
    <source>
        <strain evidence="1">A17</strain>
        <strain evidence="2 3">cv. Jemalong A17</strain>
    </source>
</reference>
<dbReference type="Proteomes" id="UP000002051">
    <property type="component" value="Unassembled WGS sequence"/>
</dbReference>
<accession>A0A072U065</accession>
<evidence type="ECO:0000313" key="3">
    <source>
        <dbReference type="Proteomes" id="UP000002051"/>
    </source>
</evidence>
<dbReference type="EMBL" id="CM001223">
    <property type="protein sequence ID" value="KEH22523.1"/>
    <property type="molecule type" value="Genomic_DNA"/>
</dbReference>
<evidence type="ECO:0000313" key="1">
    <source>
        <dbReference type="EMBL" id="KEH22523.1"/>
    </source>
</evidence>
<dbReference type="AlphaFoldDB" id="A0A072U065"/>
<gene>
    <name evidence="1" type="ordered locus">MTR_7g051565</name>
</gene>
<evidence type="ECO:0000313" key="2">
    <source>
        <dbReference type="EnsemblPlants" id="KEH22523"/>
    </source>
</evidence>
<reference evidence="2" key="3">
    <citation type="submission" date="2015-04" db="UniProtKB">
        <authorList>
            <consortium name="EnsemblPlants"/>
        </authorList>
    </citation>
    <scope>IDENTIFICATION</scope>
    <source>
        <strain evidence="2">cv. Jemalong A17</strain>
    </source>
</reference>
<organism evidence="1 3">
    <name type="scientific">Medicago truncatula</name>
    <name type="common">Barrel medic</name>
    <name type="synonym">Medicago tribuloides</name>
    <dbReference type="NCBI Taxonomy" id="3880"/>
    <lineage>
        <taxon>Eukaryota</taxon>
        <taxon>Viridiplantae</taxon>
        <taxon>Streptophyta</taxon>
        <taxon>Embryophyta</taxon>
        <taxon>Tracheophyta</taxon>
        <taxon>Spermatophyta</taxon>
        <taxon>Magnoliopsida</taxon>
        <taxon>eudicotyledons</taxon>
        <taxon>Gunneridae</taxon>
        <taxon>Pentapetalae</taxon>
        <taxon>rosids</taxon>
        <taxon>fabids</taxon>
        <taxon>Fabales</taxon>
        <taxon>Fabaceae</taxon>
        <taxon>Papilionoideae</taxon>
        <taxon>50 kb inversion clade</taxon>
        <taxon>NPAAA clade</taxon>
        <taxon>Hologalegina</taxon>
        <taxon>IRL clade</taxon>
        <taxon>Trifolieae</taxon>
        <taxon>Medicago</taxon>
    </lineage>
</organism>
<dbReference type="HOGENOM" id="CLU_2187881_0_0_1"/>
<name>A0A072U065_MEDTR</name>
<sequence length="109" mass="12870">MSLCRSPRRVNHSPWRVNTHEAPPTRILLAMASCDRFLEFCYGKNPFFIPKISILTSQCPKFVQTFINMKRHSNPYKNLNQISFQQKSPFDPFFIKTSRTTQIHFKLYG</sequence>
<reference evidence="1 3" key="2">
    <citation type="journal article" date="2014" name="BMC Genomics">
        <title>An improved genome release (version Mt4.0) for the model legume Medicago truncatula.</title>
        <authorList>
            <person name="Tang H."/>
            <person name="Krishnakumar V."/>
            <person name="Bidwell S."/>
            <person name="Rosen B."/>
            <person name="Chan A."/>
            <person name="Zhou S."/>
            <person name="Gentzbittel L."/>
            <person name="Childs K.L."/>
            <person name="Yandell M."/>
            <person name="Gundlach H."/>
            <person name="Mayer K.F."/>
            <person name="Schwartz D.C."/>
            <person name="Town C.D."/>
        </authorList>
    </citation>
    <scope>GENOME REANNOTATION</scope>
    <source>
        <strain evidence="1">A17</strain>
        <strain evidence="2 3">cv. Jemalong A17</strain>
    </source>
</reference>
<dbReference type="EnsemblPlants" id="KEH22523">
    <property type="protein sequence ID" value="KEH22523"/>
    <property type="gene ID" value="MTR_7g051565"/>
</dbReference>
<proteinExistence type="predicted"/>
<keyword evidence="3" id="KW-1185">Reference proteome</keyword>
<protein>
    <submittedName>
        <fullName evidence="1 2">Uncharacterized protein</fullName>
    </submittedName>
</protein>